<dbReference type="Proteomes" id="UP000676194">
    <property type="component" value="Chromosome"/>
</dbReference>
<dbReference type="SMART" id="SM00858">
    <property type="entry name" value="SAF"/>
    <property type="match status" value="1"/>
</dbReference>
<dbReference type="CDD" id="cd11613">
    <property type="entry name" value="SAF_AH_GD"/>
    <property type="match status" value="1"/>
</dbReference>
<dbReference type="GO" id="GO:0016829">
    <property type="term" value="F:lyase activity"/>
    <property type="evidence" value="ECO:0007669"/>
    <property type="project" value="UniProtKB-KW"/>
</dbReference>
<dbReference type="InterPro" id="IPR044144">
    <property type="entry name" value="SAF_UxaA/GarD"/>
</dbReference>
<dbReference type="GO" id="GO:0019698">
    <property type="term" value="P:D-galacturonate catabolic process"/>
    <property type="evidence" value="ECO:0007669"/>
    <property type="project" value="TreeGrafter"/>
</dbReference>
<evidence type="ECO:0000256" key="1">
    <source>
        <dbReference type="ARBA" id="ARBA00010986"/>
    </source>
</evidence>
<dbReference type="Pfam" id="PF04295">
    <property type="entry name" value="GD_AH_second"/>
    <property type="match status" value="1"/>
</dbReference>
<dbReference type="InterPro" id="IPR048332">
    <property type="entry name" value="GD_AH_C"/>
</dbReference>
<organism evidence="4 5">
    <name type="scientific">Telmatocola sphagniphila</name>
    <dbReference type="NCBI Taxonomy" id="1123043"/>
    <lineage>
        <taxon>Bacteria</taxon>
        <taxon>Pseudomonadati</taxon>
        <taxon>Planctomycetota</taxon>
        <taxon>Planctomycetia</taxon>
        <taxon>Gemmatales</taxon>
        <taxon>Gemmataceae</taxon>
    </lineage>
</organism>
<protein>
    <submittedName>
        <fullName evidence="4">Altronate dehydratase</fullName>
    </submittedName>
</protein>
<dbReference type="EMBL" id="CP074694">
    <property type="protein sequence ID" value="QVL34731.1"/>
    <property type="molecule type" value="Genomic_DNA"/>
</dbReference>
<dbReference type="AlphaFoldDB" id="A0A8E6BBK2"/>
<dbReference type="PANTHER" id="PTHR30536:SF5">
    <property type="entry name" value="ALTRONATE DEHYDRATASE"/>
    <property type="match status" value="1"/>
</dbReference>
<evidence type="ECO:0000313" key="4">
    <source>
        <dbReference type="EMBL" id="QVL34731.1"/>
    </source>
</evidence>
<sequence length="523" mass="56081">MTAIPLKEVGIHLRPKDNVAVAIRNIPAETKIQIDGVTLLLPSPVRMGHKFAVQPIKEGDPITKYGQTIGFAGRNIHPGEHVHVHNVILGKFERDYAYSTEVPLPPPPPATQRSFMGYDRGSSKPEHLRYGTRNYIAIISTVNCSAATSKYVAEKLRSLDVLKNFPNVDGILPIVHKHGCAMAYGGDDHKQLDRTLAGFARHPNVAAYILIGLGCETGQAAHLIENEHLDLIQINADKKKPLVLSIQECGGIGKTVEAGVKAVIDMLPKANDVRRVQVDAKHIILGTNCGGSDGNSGVTANPALGVASDLIVQQGGTSILGETTEIYGAEHLLTRRAVTKEVGEKLVERIKWWEWYTSIFGVEINNNPSVGNKEGGLTTIYEKSLGAIAKAGSTAMVDVVHYAEPVTKKGFVVMDTPGYDPVSMTGIVAGGANVLVFTTGRGSVFGCKPSPSIKVATNSPLYKHMEGDMDINAGRVLEGVPVEEVGKEIFEKILSVASGEKTKSEINGVGEEEFAPWGIGPTL</sequence>
<dbReference type="Pfam" id="PF20629">
    <property type="entry name" value="GD_AH_C"/>
    <property type="match status" value="1"/>
</dbReference>
<evidence type="ECO:0000259" key="3">
    <source>
        <dbReference type="SMART" id="SM00858"/>
    </source>
</evidence>
<comment type="similarity">
    <text evidence="1">Belongs to the UxaA family.</text>
</comment>
<dbReference type="PANTHER" id="PTHR30536">
    <property type="entry name" value="ALTRONATE/GALACTARATE DEHYDRATASE"/>
    <property type="match status" value="1"/>
</dbReference>
<dbReference type="Gene3D" id="2.30.130.110">
    <property type="match status" value="1"/>
</dbReference>
<reference evidence="4" key="1">
    <citation type="submission" date="2021-05" db="EMBL/GenBank/DDBJ databases">
        <title>Complete genome sequence of the cellulolytic planctomycete Telmatocola sphagniphila SP2T and characterization of the first cellulase from planctomycetes.</title>
        <authorList>
            <person name="Rakitin A.L."/>
            <person name="Beletsky A.V."/>
            <person name="Naumoff D.G."/>
            <person name="Kulichevskaya I.S."/>
            <person name="Mardanov A.V."/>
            <person name="Ravin N.V."/>
            <person name="Dedysh S.N."/>
        </authorList>
    </citation>
    <scope>NUCLEOTIDE SEQUENCE</scope>
    <source>
        <strain evidence="4">SP2T</strain>
    </source>
</reference>
<gene>
    <name evidence="4" type="ORF">KIH39_12725</name>
</gene>
<keyword evidence="5" id="KW-1185">Reference proteome</keyword>
<dbReference type="InterPro" id="IPR013974">
    <property type="entry name" value="SAF"/>
</dbReference>
<keyword evidence="2" id="KW-0456">Lyase</keyword>
<dbReference type="Pfam" id="PF08666">
    <property type="entry name" value="SAF"/>
    <property type="match status" value="1"/>
</dbReference>
<evidence type="ECO:0000256" key="2">
    <source>
        <dbReference type="ARBA" id="ARBA00023239"/>
    </source>
</evidence>
<feature type="domain" description="SAF" evidence="3">
    <location>
        <begin position="17"/>
        <end position="88"/>
    </location>
</feature>
<evidence type="ECO:0000313" key="5">
    <source>
        <dbReference type="Proteomes" id="UP000676194"/>
    </source>
</evidence>
<dbReference type="InterPro" id="IPR007392">
    <property type="entry name" value="GD_AH_second"/>
</dbReference>
<dbReference type="RefSeq" id="WP_213500013.1">
    <property type="nucleotide sequence ID" value="NZ_CP074694.1"/>
</dbReference>
<proteinExistence type="inferred from homology"/>
<dbReference type="KEGG" id="tsph:KIH39_12725"/>
<accession>A0A8E6BBK2</accession>
<name>A0A8E6BBK2_9BACT</name>
<dbReference type="InterPro" id="IPR052172">
    <property type="entry name" value="UxaA_altronate/galactarate_dh"/>
</dbReference>